<keyword evidence="2" id="KW-1185">Reference proteome</keyword>
<proteinExistence type="predicted"/>
<evidence type="ECO:0000313" key="1">
    <source>
        <dbReference type="EMBL" id="SFB84207.1"/>
    </source>
</evidence>
<dbReference type="InterPro" id="IPR018841">
    <property type="entry name" value="DUF2442"/>
</dbReference>
<protein>
    <recommendedName>
        <fullName evidence="3">DUF2442 domain-containing protein</fullName>
    </recommendedName>
</protein>
<dbReference type="Gene3D" id="3.30.2020.40">
    <property type="entry name" value="Uncharacterised protein PF10387, DUF2442"/>
    <property type="match status" value="1"/>
</dbReference>
<dbReference type="RefSeq" id="WP_091958584.1">
    <property type="nucleotide sequence ID" value="NZ_FOLH01000001.1"/>
</dbReference>
<dbReference type="AlphaFoldDB" id="A0A1I1EB06"/>
<accession>A0A1I1EB06</accession>
<dbReference type="EMBL" id="FOLH01000001">
    <property type="protein sequence ID" value="SFB84207.1"/>
    <property type="molecule type" value="Genomic_DNA"/>
</dbReference>
<organism evidence="1 2">
    <name type="scientific">Marinospirillum celere</name>
    <dbReference type="NCBI Taxonomy" id="1122252"/>
    <lineage>
        <taxon>Bacteria</taxon>
        <taxon>Pseudomonadati</taxon>
        <taxon>Pseudomonadota</taxon>
        <taxon>Gammaproteobacteria</taxon>
        <taxon>Oceanospirillales</taxon>
        <taxon>Oceanospirillaceae</taxon>
        <taxon>Marinospirillum</taxon>
    </lineage>
</organism>
<evidence type="ECO:0000313" key="2">
    <source>
        <dbReference type="Proteomes" id="UP000199058"/>
    </source>
</evidence>
<dbReference type="Pfam" id="PF10387">
    <property type="entry name" value="DUF2442"/>
    <property type="match status" value="1"/>
</dbReference>
<evidence type="ECO:0008006" key="3">
    <source>
        <dbReference type="Google" id="ProtNLM"/>
    </source>
</evidence>
<name>A0A1I1EB06_9GAMM</name>
<dbReference type="STRING" id="1122252.SAMN05660443_0480"/>
<gene>
    <name evidence="1" type="ORF">SAMN05660443_0480</name>
</gene>
<dbReference type="OrthoDB" id="9807561at2"/>
<reference evidence="1 2" key="1">
    <citation type="submission" date="2016-10" db="EMBL/GenBank/DDBJ databases">
        <authorList>
            <person name="de Groot N.N."/>
        </authorList>
    </citation>
    <scope>NUCLEOTIDE SEQUENCE [LARGE SCALE GENOMIC DNA]</scope>
    <source>
        <strain evidence="1 2">DSM 18438</strain>
    </source>
</reference>
<dbReference type="Proteomes" id="UP000199058">
    <property type="component" value="Unassembled WGS sequence"/>
</dbReference>
<sequence length="81" mass="9441">MNGIVGKRVYWDDRHLHVELEDGRIISTPMSWYPELEKATQAQLHDWRLICDGTGLEWEALDYHLSIEAMLVAQPRQHQAA</sequence>